<reference evidence="1" key="1">
    <citation type="journal article" date="2020" name="BMC Genomics">
        <title>Correction to: Identification and distribution of gene clusters required for synthesis of sphingolipid metabolism inhibitors in diverse species of the filamentous fungus Fusarium.</title>
        <authorList>
            <person name="Kim H.S."/>
            <person name="Lohmar J.M."/>
            <person name="Busman M."/>
            <person name="Brown D.W."/>
            <person name="Naumann T.A."/>
            <person name="Divon H.H."/>
            <person name="Lysoe E."/>
            <person name="Uhlig S."/>
            <person name="Proctor R.H."/>
        </authorList>
    </citation>
    <scope>NUCLEOTIDE SEQUENCE</scope>
    <source>
        <strain evidence="1">NRRL 20472</strain>
    </source>
</reference>
<dbReference type="EMBL" id="JABEXW010000054">
    <property type="protein sequence ID" value="KAF4972540.1"/>
    <property type="molecule type" value="Genomic_DNA"/>
</dbReference>
<comment type="caution">
    <text evidence="1">The sequence shown here is derived from an EMBL/GenBank/DDBJ whole genome shotgun (WGS) entry which is preliminary data.</text>
</comment>
<gene>
    <name evidence="1" type="ORF">FSARC_927</name>
</gene>
<name>A0A8H4UA01_9HYPO</name>
<keyword evidence="2" id="KW-1185">Reference proteome</keyword>
<organism evidence="1 2">
    <name type="scientific">Fusarium sarcochroum</name>
    <dbReference type="NCBI Taxonomy" id="1208366"/>
    <lineage>
        <taxon>Eukaryota</taxon>
        <taxon>Fungi</taxon>
        <taxon>Dikarya</taxon>
        <taxon>Ascomycota</taxon>
        <taxon>Pezizomycotina</taxon>
        <taxon>Sordariomycetes</taxon>
        <taxon>Hypocreomycetidae</taxon>
        <taxon>Hypocreales</taxon>
        <taxon>Nectriaceae</taxon>
        <taxon>Fusarium</taxon>
        <taxon>Fusarium lateritium species complex</taxon>
    </lineage>
</organism>
<reference evidence="1" key="2">
    <citation type="submission" date="2020-05" db="EMBL/GenBank/DDBJ databases">
        <authorList>
            <person name="Kim H.-S."/>
            <person name="Proctor R.H."/>
            <person name="Brown D.W."/>
        </authorList>
    </citation>
    <scope>NUCLEOTIDE SEQUENCE</scope>
    <source>
        <strain evidence="1">NRRL 20472</strain>
    </source>
</reference>
<sequence length="136" mass="14750">MDPHGKRFQSQSQSLGAHLSLAATRTEAPSASISQCLARPPPTHTHKWRPGCHAGLENVKRESCWNRSVRACVDAFGASVDASIKLQWMDALLVVGPFSTTSTRPHLDPSKDPGNGLLILASERHQAQMTERAQSA</sequence>
<accession>A0A8H4UA01</accession>
<dbReference type="Proteomes" id="UP000622797">
    <property type="component" value="Unassembled WGS sequence"/>
</dbReference>
<dbReference type="AlphaFoldDB" id="A0A8H4UA01"/>
<proteinExistence type="predicted"/>
<protein>
    <submittedName>
        <fullName evidence="1">Uncharacterized protein</fullName>
    </submittedName>
</protein>
<evidence type="ECO:0000313" key="2">
    <source>
        <dbReference type="Proteomes" id="UP000622797"/>
    </source>
</evidence>
<evidence type="ECO:0000313" key="1">
    <source>
        <dbReference type="EMBL" id="KAF4972540.1"/>
    </source>
</evidence>